<evidence type="ECO:0000313" key="2">
    <source>
        <dbReference type="EMBL" id="KAK0615155.1"/>
    </source>
</evidence>
<feature type="transmembrane region" description="Helical" evidence="1">
    <location>
        <begin position="83"/>
        <end position="105"/>
    </location>
</feature>
<evidence type="ECO:0000313" key="3">
    <source>
        <dbReference type="Proteomes" id="UP001174934"/>
    </source>
</evidence>
<dbReference type="AlphaFoldDB" id="A0AA40BVI4"/>
<proteinExistence type="predicted"/>
<reference evidence="2" key="1">
    <citation type="submission" date="2023-06" db="EMBL/GenBank/DDBJ databases">
        <title>Genome-scale phylogeny and comparative genomics of the fungal order Sordariales.</title>
        <authorList>
            <consortium name="Lawrence Berkeley National Laboratory"/>
            <person name="Hensen N."/>
            <person name="Bonometti L."/>
            <person name="Westerberg I."/>
            <person name="Brannstrom I.O."/>
            <person name="Guillou S."/>
            <person name="Cros-Aarteil S."/>
            <person name="Calhoun S."/>
            <person name="Haridas S."/>
            <person name="Kuo A."/>
            <person name="Mondo S."/>
            <person name="Pangilinan J."/>
            <person name="Riley R."/>
            <person name="LaButti K."/>
            <person name="Andreopoulos B."/>
            <person name="Lipzen A."/>
            <person name="Chen C."/>
            <person name="Yanf M."/>
            <person name="Daum C."/>
            <person name="Ng V."/>
            <person name="Clum A."/>
            <person name="Steindorff A."/>
            <person name="Ohm R."/>
            <person name="Martin F."/>
            <person name="Silar P."/>
            <person name="Natvig D."/>
            <person name="Lalanne C."/>
            <person name="Gautier V."/>
            <person name="Ament-velasquez S.L."/>
            <person name="Kruys A."/>
            <person name="Hutchinson M.I."/>
            <person name="Powell A.J."/>
            <person name="Barry K."/>
            <person name="Miller A.N."/>
            <person name="Grigoriev I.V."/>
            <person name="Debuchy R."/>
            <person name="Gladieux P."/>
            <person name="Thoren M.H."/>
            <person name="Johannesson H."/>
        </authorList>
    </citation>
    <scope>NUCLEOTIDE SEQUENCE</scope>
    <source>
        <strain evidence="2">SMH3391-2</strain>
    </source>
</reference>
<feature type="transmembrane region" description="Helical" evidence="1">
    <location>
        <begin position="268"/>
        <end position="289"/>
    </location>
</feature>
<dbReference type="Pfam" id="PF10067">
    <property type="entry name" value="DUF2306"/>
    <property type="match status" value="1"/>
</dbReference>
<feature type="transmembrane region" description="Helical" evidence="1">
    <location>
        <begin position="28"/>
        <end position="47"/>
    </location>
</feature>
<keyword evidence="1" id="KW-0472">Membrane</keyword>
<organism evidence="2 3">
    <name type="scientific">Bombardia bombarda</name>
    <dbReference type="NCBI Taxonomy" id="252184"/>
    <lineage>
        <taxon>Eukaryota</taxon>
        <taxon>Fungi</taxon>
        <taxon>Dikarya</taxon>
        <taxon>Ascomycota</taxon>
        <taxon>Pezizomycotina</taxon>
        <taxon>Sordariomycetes</taxon>
        <taxon>Sordariomycetidae</taxon>
        <taxon>Sordariales</taxon>
        <taxon>Lasiosphaeriaceae</taxon>
        <taxon>Bombardia</taxon>
    </lineage>
</organism>
<dbReference type="Proteomes" id="UP001174934">
    <property type="component" value="Unassembled WGS sequence"/>
</dbReference>
<feature type="transmembrane region" description="Helical" evidence="1">
    <location>
        <begin position="147"/>
        <end position="167"/>
    </location>
</feature>
<keyword evidence="3" id="KW-1185">Reference proteome</keyword>
<sequence length="356" mass="39363">MVQPARPPANAFVALSRKIYNPLGFAKGYNFVLFFIFGGALMGFTLARLQYLNFYGIFCAEPEPAAGPAECFYLAAGVERFGIILHLVTILPASFLACFQFVPAIRHKLMLFHRINGYLVILLALLATIGAFMITRRSQGGGVETQTALGLLGVMFLVSLALAYVNVKRLQLEQHRAWMLRAWFYAGSIITLRLILIICATIISNHGYYVVRGCDVLEYLIKDVNGTIELYPACESYFSGASPDQKAIVVANIVDPSSGAEAAAALEMSFGIACWLALAIHAIGVEVYLRLTPIEAERLRNVSYKRQLEAGMRNPGRAGITSDRIGDAPKWVPSDELHNRCLCRWVKIGLFKSRIF</sequence>
<evidence type="ECO:0000256" key="1">
    <source>
        <dbReference type="SAM" id="Phobius"/>
    </source>
</evidence>
<keyword evidence="1" id="KW-0812">Transmembrane</keyword>
<protein>
    <recommendedName>
        <fullName evidence="4">Microtubule associated protein</fullName>
    </recommendedName>
</protein>
<dbReference type="InterPro" id="IPR018750">
    <property type="entry name" value="DUF2306_membrane"/>
</dbReference>
<evidence type="ECO:0008006" key="4">
    <source>
        <dbReference type="Google" id="ProtNLM"/>
    </source>
</evidence>
<comment type="caution">
    <text evidence="2">The sequence shown here is derived from an EMBL/GenBank/DDBJ whole genome shotgun (WGS) entry which is preliminary data.</text>
</comment>
<feature type="transmembrane region" description="Helical" evidence="1">
    <location>
        <begin position="179"/>
        <end position="203"/>
    </location>
</feature>
<keyword evidence="1" id="KW-1133">Transmembrane helix</keyword>
<name>A0AA40BVI4_9PEZI</name>
<gene>
    <name evidence="2" type="ORF">B0T17DRAFT_592940</name>
</gene>
<feature type="transmembrane region" description="Helical" evidence="1">
    <location>
        <begin position="117"/>
        <end position="135"/>
    </location>
</feature>
<accession>A0AA40BVI4</accession>
<dbReference type="EMBL" id="JAULSR010000007">
    <property type="protein sequence ID" value="KAK0615155.1"/>
    <property type="molecule type" value="Genomic_DNA"/>
</dbReference>